<dbReference type="AlphaFoldDB" id="R0KGB6"/>
<evidence type="ECO:0000256" key="1">
    <source>
        <dbReference type="SAM" id="MobiDB-lite"/>
    </source>
</evidence>
<evidence type="ECO:0008006" key="5">
    <source>
        <dbReference type="Google" id="ProtNLM"/>
    </source>
</evidence>
<keyword evidence="2" id="KW-0732">Signal</keyword>
<evidence type="ECO:0000256" key="2">
    <source>
        <dbReference type="SAM" id="SignalP"/>
    </source>
</evidence>
<dbReference type="eggNOG" id="ENOG502SX23">
    <property type="taxonomic scope" value="Eukaryota"/>
</dbReference>
<dbReference type="SUPFAM" id="SSF55486">
    <property type="entry name" value="Metalloproteases ('zincins'), catalytic domain"/>
    <property type="match status" value="1"/>
</dbReference>
<sequence length="334" mass="37116">MVAFSKQLLAAATVFAVVQAHPHAKTFQFSSLNPAWVVKRSLYNLDKISDQSQKDKLTQGLKDAVTIAAKTLEKMDDDKHKDKLEFWFGDKHSDANGRELVRQVYKNFVGDNTDGTGAEVIANVIVDEVDYWKPTAAQLPNTPADGNTAFCDLEVNGKKGTAYFKRNNNKPGMHYCDKVWDRADLATITANDCSSLSGQVSTATWSKNFIGSNVLHEFMHYPRIGKEAIGTQITDWIYDAWQCRALAANEDEAEREKTLTNADTYVWYALHIAFEEICGKSFSGPRDERDDDATNQDWPDSDPDTDDPTNGACDCDENSCSPDSYACCANGSCQ</sequence>
<gene>
    <name evidence="3" type="ORF">SETTUDRAFT_30401</name>
</gene>
<name>R0KGB6_EXST2</name>
<reference evidence="3 4" key="2">
    <citation type="journal article" date="2013" name="PLoS Genet.">
        <title>Comparative genome structure, secondary metabolite, and effector coding capacity across Cochliobolus pathogens.</title>
        <authorList>
            <person name="Condon B.J."/>
            <person name="Leng Y."/>
            <person name="Wu D."/>
            <person name="Bushley K.E."/>
            <person name="Ohm R.A."/>
            <person name="Otillar R."/>
            <person name="Martin J."/>
            <person name="Schackwitz W."/>
            <person name="Grimwood J."/>
            <person name="MohdZainudin N."/>
            <person name="Xue C."/>
            <person name="Wang R."/>
            <person name="Manning V.A."/>
            <person name="Dhillon B."/>
            <person name="Tu Z.J."/>
            <person name="Steffenson B.J."/>
            <person name="Salamov A."/>
            <person name="Sun H."/>
            <person name="Lowry S."/>
            <person name="LaButti K."/>
            <person name="Han J."/>
            <person name="Copeland A."/>
            <person name="Lindquist E."/>
            <person name="Barry K."/>
            <person name="Schmutz J."/>
            <person name="Baker S.E."/>
            <person name="Ciuffetti L.M."/>
            <person name="Grigoriev I.V."/>
            <person name="Zhong S."/>
            <person name="Turgeon B.G."/>
        </authorList>
    </citation>
    <scope>NUCLEOTIDE SEQUENCE [LARGE SCALE GENOMIC DNA]</scope>
    <source>
        <strain evidence="4">28A</strain>
    </source>
</reference>
<evidence type="ECO:0000313" key="3">
    <source>
        <dbReference type="EMBL" id="EOA91903.1"/>
    </source>
</evidence>
<accession>R0KGB6</accession>
<feature type="signal peptide" evidence="2">
    <location>
        <begin position="1"/>
        <end position="20"/>
    </location>
</feature>
<evidence type="ECO:0000313" key="4">
    <source>
        <dbReference type="Proteomes" id="UP000016935"/>
    </source>
</evidence>
<dbReference type="Gene3D" id="3.40.390.10">
    <property type="entry name" value="Collagenase (Catalytic Domain)"/>
    <property type="match status" value="1"/>
</dbReference>
<feature type="compositionally biased region" description="Acidic residues" evidence="1">
    <location>
        <begin position="289"/>
        <end position="307"/>
    </location>
</feature>
<dbReference type="EMBL" id="KB908481">
    <property type="protein sequence ID" value="EOA91903.1"/>
    <property type="molecule type" value="Genomic_DNA"/>
</dbReference>
<dbReference type="OrthoDB" id="3771317at2759"/>
<dbReference type="RefSeq" id="XP_008020224.1">
    <property type="nucleotide sequence ID" value="XM_008022033.1"/>
</dbReference>
<organism evidence="3 4">
    <name type="scientific">Exserohilum turcicum (strain 28A)</name>
    <name type="common">Northern leaf blight fungus</name>
    <name type="synonym">Setosphaeria turcica</name>
    <dbReference type="NCBI Taxonomy" id="671987"/>
    <lineage>
        <taxon>Eukaryota</taxon>
        <taxon>Fungi</taxon>
        <taxon>Dikarya</taxon>
        <taxon>Ascomycota</taxon>
        <taxon>Pezizomycotina</taxon>
        <taxon>Dothideomycetes</taxon>
        <taxon>Pleosporomycetidae</taxon>
        <taxon>Pleosporales</taxon>
        <taxon>Pleosporineae</taxon>
        <taxon>Pleosporaceae</taxon>
        <taxon>Exserohilum</taxon>
    </lineage>
</organism>
<reference evidence="3 4" key="1">
    <citation type="journal article" date="2012" name="PLoS Pathog.">
        <title>Diverse lifestyles and strategies of plant pathogenesis encoded in the genomes of eighteen Dothideomycetes fungi.</title>
        <authorList>
            <person name="Ohm R.A."/>
            <person name="Feau N."/>
            <person name="Henrissat B."/>
            <person name="Schoch C.L."/>
            <person name="Horwitz B.A."/>
            <person name="Barry K.W."/>
            <person name="Condon B.J."/>
            <person name="Copeland A.C."/>
            <person name="Dhillon B."/>
            <person name="Glaser F."/>
            <person name="Hesse C.N."/>
            <person name="Kosti I."/>
            <person name="LaButti K."/>
            <person name="Lindquist E.A."/>
            <person name="Lucas S."/>
            <person name="Salamov A.A."/>
            <person name="Bradshaw R.E."/>
            <person name="Ciuffetti L."/>
            <person name="Hamelin R.C."/>
            <person name="Kema G.H.J."/>
            <person name="Lawrence C."/>
            <person name="Scott J.A."/>
            <person name="Spatafora J.W."/>
            <person name="Turgeon B.G."/>
            <person name="de Wit P.J.G.M."/>
            <person name="Zhong S."/>
            <person name="Goodwin S.B."/>
            <person name="Grigoriev I.V."/>
        </authorList>
    </citation>
    <scope>NUCLEOTIDE SEQUENCE [LARGE SCALE GENOMIC DNA]</scope>
    <source>
        <strain evidence="4">28A</strain>
    </source>
</reference>
<feature type="chain" id="PRO_5004354174" description="Peptidase domain-containing protein" evidence="2">
    <location>
        <begin position="21"/>
        <end position="334"/>
    </location>
</feature>
<feature type="region of interest" description="Disordered" evidence="1">
    <location>
        <begin position="285"/>
        <end position="309"/>
    </location>
</feature>
<protein>
    <recommendedName>
        <fullName evidence="5">Peptidase domain-containing protein</fullName>
    </recommendedName>
</protein>
<dbReference type="HOGENOM" id="CLU_831997_0_0_1"/>
<proteinExistence type="predicted"/>
<keyword evidence="4" id="KW-1185">Reference proteome</keyword>
<dbReference type="GeneID" id="19403432"/>
<dbReference type="Proteomes" id="UP000016935">
    <property type="component" value="Unassembled WGS sequence"/>
</dbReference>
<dbReference type="GO" id="GO:0008237">
    <property type="term" value="F:metallopeptidase activity"/>
    <property type="evidence" value="ECO:0007669"/>
    <property type="project" value="InterPro"/>
</dbReference>
<dbReference type="InterPro" id="IPR024079">
    <property type="entry name" value="MetalloPept_cat_dom_sf"/>
</dbReference>